<accession>F0UNH6</accession>
<gene>
    <name evidence="1" type="ORF">HCEG_06006</name>
</gene>
<protein>
    <submittedName>
        <fullName evidence="1">Predicted protein</fullName>
    </submittedName>
</protein>
<dbReference type="AlphaFoldDB" id="F0UNH6"/>
<dbReference type="HOGENOM" id="CLU_2811785_0_0_1"/>
<name>F0UNH6_AJEC8</name>
<proteinExistence type="predicted"/>
<dbReference type="Proteomes" id="UP000008142">
    <property type="component" value="Unassembled WGS sequence"/>
</dbReference>
<reference evidence="2" key="1">
    <citation type="submission" date="2008-07" db="EMBL/GenBank/DDBJ databases">
        <title>Annotation of Ajellomyces capsulatus strain H88.</title>
        <authorList>
            <person name="Champion M."/>
            <person name="Cuomo C."/>
            <person name="Ma L.-J."/>
            <person name="Henn M.R."/>
            <person name="Sil A."/>
            <person name="Goldman B."/>
            <person name="Young S.K."/>
            <person name="Kodira C.D."/>
            <person name="Zeng Q."/>
            <person name="Koehrsen M."/>
            <person name="Alvarado L."/>
            <person name="Berlin A."/>
            <person name="Borenstein D."/>
            <person name="Chen Z."/>
            <person name="Engels R."/>
            <person name="Freedman E."/>
            <person name="Gellesch M."/>
            <person name="Goldberg J."/>
            <person name="Griggs A."/>
            <person name="Gujja S."/>
            <person name="Heiman D."/>
            <person name="Hepburn T."/>
            <person name="Howarth C."/>
            <person name="Jen D."/>
            <person name="Larson L."/>
            <person name="Lewis B."/>
            <person name="Mehta T."/>
            <person name="Park D."/>
            <person name="Pearson M."/>
            <person name="Roberts A."/>
            <person name="Saif S."/>
            <person name="Shea T."/>
            <person name="Shenoy N."/>
            <person name="Sisk P."/>
            <person name="Stolte C."/>
            <person name="Sykes S."/>
            <person name="Walk T."/>
            <person name="White J."/>
            <person name="Yandava C."/>
            <person name="Klein B."/>
            <person name="McEwen J.G."/>
            <person name="Puccia R."/>
            <person name="Goldman G.H."/>
            <person name="Felipe M.S."/>
            <person name="Nino-Vega G."/>
            <person name="San-Blas G."/>
            <person name="Taylor J."/>
            <person name="Mendoza L."/>
            <person name="Galagan J."/>
            <person name="Nusbaum C."/>
            <person name="Birren B."/>
        </authorList>
    </citation>
    <scope>NUCLEOTIDE SEQUENCE [LARGE SCALE GENOMIC DNA]</scope>
    <source>
        <strain evidence="2">H88</strain>
    </source>
</reference>
<dbReference type="EMBL" id="DS990640">
    <property type="protein sequence ID" value="EGC46791.1"/>
    <property type="molecule type" value="Genomic_DNA"/>
</dbReference>
<sequence>MTRVSIVSLPAQHPEEAKRLIDRQKRGATSARHMSAERSLMSQLQLQEVKRTSTRRCRWKSYRCCCS</sequence>
<organism evidence="2">
    <name type="scientific">Ajellomyces capsulatus (strain H88)</name>
    <name type="common">Darling's disease fungus</name>
    <name type="synonym">Histoplasma capsulatum</name>
    <dbReference type="NCBI Taxonomy" id="544711"/>
    <lineage>
        <taxon>Eukaryota</taxon>
        <taxon>Fungi</taxon>
        <taxon>Dikarya</taxon>
        <taxon>Ascomycota</taxon>
        <taxon>Pezizomycotina</taxon>
        <taxon>Eurotiomycetes</taxon>
        <taxon>Eurotiomycetidae</taxon>
        <taxon>Onygenales</taxon>
        <taxon>Ajellomycetaceae</taxon>
        <taxon>Histoplasma</taxon>
    </lineage>
</organism>
<evidence type="ECO:0000313" key="2">
    <source>
        <dbReference type="Proteomes" id="UP000008142"/>
    </source>
</evidence>
<evidence type="ECO:0000313" key="1">
    <source>
        <dbReference type="EMBL" id="EGC46791.1"/>
    </source>
</evidence>